<dbReference type="HOGENOM" id="CLU_000445_114_71_0"/>
<evidence type="ECO:0000256" key="6">
    <source>
        <dbReference type="ARBA" id="ARBA00023012"/>
    </source>
</evidence>
<dbReference type="InterPro" id="IPR013656">
    <property type="entry name" value="PAS_4"/>
</dbReference>
<evidence type="ECO:0000256" key="1">
    <source>
        <dbReference type="ARBA" id="ARBA00000085"/>
    </source>
</evidence>
<evidence type="ECO:0000259" key="9">
    <source>
        <dbReference type="PROSITE" id="PS50112"/>
    </source>
</evidence>
<dbReference type="SUPFAM" id="SSF47384">
    <property type="entry name" value="Homodimeric domain of signal transducing histidine kinase"/>
    <property type="match status" value="1"/>
</dbReference>
<gene>
    <name evidence="10" type="ORF">OSCT_0036</name>
</gene>
<dbReference type="Pfam" id="PF13426">
    <property type="entry name" value="PAS_9"/>
    <property type="match status" value="1"/>
</dbReference>
<dbReference type="eggNOG" id="COG4251">
    <property type="taxonomic scope" value="Bacteria"/>
</dbReference>
<feature type="domain" description="Histidine kinase" evidence="8">
    <location>
        <begin position="315"/>
        <end position="528"/>
    </location>
</feature>
<evidence type="ECO:0000256" key="3">
    <source>
        <dbReference type="ARBA" id="ARBA00022553"/>
    </source>
</evidence>
<accession>E1I9N5</accession>
<dbReference type="SMART" id="SM00091">
    <property type="entry name" value="PAS"/>
    <property type="match status" value="2"/>
</dbReference>
<dbReference type="SMART" id="SM00387">
    <property type="entry name" value="HATPase_c"/>
    <property type="match status" value="1"/>
</dbReference>
<dbReference type="InterPro" id="IPR003661">
    <property type="entry name" value="HisK_dim/P_dom"/>
</dbReference>
<evidence type="ECO:0000259" key="8">
    <source>
        <dbReference type="PROSITE" id="PS50109"/>
    </source>
</evidence>
<dbReference type="Pfam" id="PF02518">
    <property type="entry name" value="HATPase_c"/>
    <property type="match status" value="1"/>
</dbReference>
<evidence type="ECO:0000256" key="7">
    <source>
        <dbReference type="SAM" id="Coils"/>
    </source>
</evidence>
<evidence type="ECO:0000313" key="10">
    <source>
        <dbReference type="EMBL" id="EFO82113.1"/>
    </source>
</evidence>
<dbReference type="PROSITE" id="PS50109">
    <property type="entry name" value="HIS_KIN"/>
    <property type="match status" value="1"/>
</dbReference>
<name>E1I9N5_9CHLR</name>
<dbReference type="Proteomes" id="UP000054010">
    <property type="component" value="Unassembled WGS sequence"/>
</dbReference>
<dbReference type="CDD" id="cd00082">
    <property type="entry name" value="HisKA"/>
    <property type="match status" value="1"/>
</dbReference>
<keyword evidence="11" id="KW-1185">Reference proteome</keyword>
<dbReference type="AlphaFoldDB" id="E1I9N5"/>
<dbReference type="PROSITE" id="PS50112">
    <property type="entry name" value="PAS"/>
    <property type="match status" value="2"/>
</dbReference>
<reference evidence="10 11" key="1">
    <citation type="journal article" date="2011" name="J. Bacteriol.">
        <title>Draft genome sequence of the anoxygenic filamentous phototrophic bacterium Oscillochloris trichoides subsp. DG-6.</title>
        <authorList>
            <person name="Kuznetsov B.B."/>
            <person name="Ivanovsky R.N."/>
            <person name="Keppen O.I."/>
            <person name="Sukhacheva M.V."/>
            <person name="Bumazhkin B.K."/>
            <person name="Patutina E.O."/>
            <person name="Beletsky A.V."/>
            <person name="Mardanov A.V."/>
            <person name="Baslerov R.V."/>
            <person name="Panteleeva A.N."/>
            <person name="Kolganova T.V."/>
            <person name="Ravin N.V."/>
            <person name="Skryabin K.G."/>
        </authorList>
    </citation>
    <scope>NUCLEOTIDE SEQUENCE [LARGE SCALE GENOMIC DNA]</scope>
    <source>
        <strain evidence="10 11">DG-6</strain>
    </source>
</reference>
<dbReference type="InterPro" id="IPR036097">
    <property type="entry name" value="HisK_dim/P_sf"/>
</dbReference>
<dbReference type="Gene3D" id="3.30.450.20">
    <property type="entry name" value="PAS domain"/>
    <property type="match status" value="2"/>
</dbReference>
<feature type="domain" description="PAS" evidence="9">
    <location>
        <begin position="45"/>
        <end position="115"/>
    </location>
</feature>
<dbReference type="InterPro" id="IPR052162">
    <property type="entry name" value="Sensor_kinase/Photoreceptor"/>
</dbReference>
<keyword evidence="3" id="KW-0597">Phosphoprotein</keyword>
<dbReference type="InterPro" id="IPR036890">
    <property type="entry name" value="HATPase_C_sf"/>
</dbReference>
<dbReference type="SUPFAM" id="SSF55785">
    <property type="entry name" value="PYP-like sensor domain (PAS domain)"/>
    <property type="match status" value="2"/>
</dbReference>
<dbReference type="GO" id="GO:0000155">
    <property type="term" value="F:phosphorelay sensor kinase activity"/>
    <property type="evidence" value="ECO:0007669"/>
    <property type="project" value="InterPro"/>
</dbReference>
<dbReference type="SMART" id="SM00388">
    <property type="entry name" value="HisKA"/>
    <property type="match status" value="1"/>
</dbReference>
<dbReference type="FunFam" id="3.30.565.10:FF:000006">
    <property type="entry name" value="Sensor histidine kinase WalK"/>
    <property type="match status" value="1"/>
</dbReference>
<dbReference type="PANTHER" id="PTHR43304">
    <property type="entry name" value="PHYTOCHROME-LIKE PROTEIN CPH1"/>
    <property type="match status" value="1"/>
</dbReference>
<dbReference type="CDD" id="cd00130">
    <property type="entry name" value="PAS"/>
    <property type="match status" value="2"/>
</dbReference>
<dbReference type="SUPFAM" id="SSF55874">
    <property type="entry name" value="ATPase domain of HSP90 chaperone/DNA topoisomerase II/histidine kinase"/>
    <property type="match status" value="1"/>
</dbReference>
<comment type="caution">
    <text evidence="10">The sequence shown here is derived from an EMBL/GenBank/DDBJ whole genome shotgun (WGS) entry which is preliminary data.</text>
</comment>
<dbReference type="NCBIfam" id="TIGR00229">
    <property type="entry name" value="sensory_box"/>
    <property type="match status" value="2"/>
</dbReference>
<dbReference type="STRING" id="765420.OSCT_0036"/>
<keyword evidence="5 10" id="KW-0418">Kinase</keyword>
<dbReference type="InterPro" id="IPR000014">
    <property type="entry name" value="PAS"/>
</dbReference>
<dbReference type="PANTHER" id="PTHR43304:SF1">
    <property type="entry name" value="PAC DOMAIN-CONTAINING PROTEIN"/>
    <property type="match status" value="1"/>
</dbReference>
<dbReference type="Gene3D" id="1.10.287.130">
    <property type="match status" value="1"/>
</dbReference>
<keyword evidence="6" id="KW-0902">Two-component regulatory system</keyword>
<dbReference type="Pfam" id="PF00512">
    <property type="entry name" value="HisKA"/>
    <property type="match status" value="1"/>
</dbReference>
<dbReference type="InterPro" id="IPR005467">
    <property type="entry name" value="His_kinase_dom"/>
</dbReference>
<dbReference type="Pfam" id="PF08448">
    <property type="entry name" value="PAS_4"/>
    <property type="match status" value="1"/>
</dbReference>
<dbReference type="InterPro" id="IPR004358">
    <property type="entry name" value="Sig_transdc_His_kin-like_C"/>
</dbReference>
<comment type="catalytic activity">
    <reaction evidence="1">
        <text>ATP + protein L-histidine = ADP + protein N-phospho-L-histidine.</text>
        <dbReference type="EC" id="2.7.13.3"/>
    </reaction>
</comment>
<evidence type="ECO:0000256" key="2">
    <source>
        <dbReference type="ARBA" id="ARBA00012438"/>
    </source>
</evidence>
<dbReference type="EMBL" id="ADVR01000001">
    <property type="protein sequence ID" value="EFO82113.1"/>
    <property type="molecule type" value="Genomic_DNA"/>
</dbReference>
<evidence type="ECO:0000256" key="4">
    <source>
        <dbReference type="ARBA" id="ARBA00022679"/>
    </source>
</evidence>
<proteinExistence type="predicted"/>
<feature type="coiled-coil region" evidence="7">
    <location>
        <begin position="7"/>
        <end position="34"/>
    </location>
</feature>
<organism evidence="10 11">
    <name type="scientific">Oscillochloris trichoides DG-6</name>
    <dbReference type="NCBI Taxonomy" id="765420"/>
    <lineage>
        <taxon>Bacteria</taxon>
        <taxon>Bacillati</taxon>
        <taxon>Chloroflexota</taxon>
        <taxon>Chloroflexia</taxon>
        <taxon>Chloroflexales</taxon>
        <taxon>Chloroflexineae</taxon>
        <taxon>Oscillochloridaceae</taxon>
        <taxon>Oscillochloris</taxon>
    </lineage>
</organism>
<dbReference type="Gene3D" id="3.30.565.10">
    <property type="entry name" value="Histidine kinase-like ATPase, C-terminal domain"/>
    <property type="match status" value="1"/>
</dbReference>
<dbReference type="OrthoDB" id="163699at2"/>
<keyword evidence="4" id="KW-0808">Transferase</keyword>
<evidence type="ECO:0000256" key="5">
    <source>
        <dbReference type="ARBA" id="ARBA00022777"/>
    </source>
</evidence>
<keyword evidence="7" id="KW-0175">Coiled coil</keyword>
<protein>
    <recommendedName>
        <fullName evidence="2">histidine kinase</fullName>
        <ecNumber evidence="2">2.7.13.3</ecNumber>
    </recommendedName>
</protein>
<evidence type="ECO:0000313" key="11">
    <source>
        <dbReference type="Proteomes" id="UP000054010"/>
    </source>
</evidence>
<feature type="domain" description="PAS" evidence="9">
    <location>
        <begin position="168"/>
        <end position="209"/>
    </location>
</feature>
<dbReference type="PRINTS" id="PR00344">
    <property type="entry name" value="BCTRLSENSOR"/>
</dbReference>
<dbReference type="EC" id="2.7.13.3" evidence="2"/>
<dbReference type="InterPro" id="IPR035965">
    <property type="entry name" value="PAS-like_dom_sf"/>
</dbReference>
<sequence length="528" mass="59359">MSTFQANDDLGHEERSLRERLAAVEAQLAAYQQAANLMEAWKDAAGPQLLTILNNFASGILLISVDGRFLFVNPRAAAMFDLHPEEMIGRYVEEILPPEIAQVYQERTRELFALQITHEYERSFTLPLSERTLFISNQILATSQGDALLSSLVDISTRTRVEAELRVALTKYRTLFDAMPLGITVSDHTGQIVESNAMAERLLGIGKEEHHHRQIDGVEWRIVRPDGSTMPPEEFASVRALKEHRLIENVEMGIVTPDGITTWINVTAAPLPLEDYGVVIAYNDISSRMAAEQALHQTMKELTRSNADLEQFAYVASHDLQEPLRGVIGMLQLLHERYQGRLDSRADQYIALAIDSANRMQALINDLLLFSRVERRNQIFTQMDAAAALEHAMANLQVVIQESGAEITYDPLPQIYADSTQITQLFQNLLSNAIKFRDEAPPRIHISAQRRSNAWVFAVRDNGIGIAPDHVERIFIIFQRLHPRQAYPGTGIGLAICKKIVERHGGQIWVNSHLGHGATFFFTIPDQA</sequence>
<dbReference type="InterPro" id="IPR003594">
    <property type="entry name" value="HATPase_dom"/>
</dbReference>